<proteinExistence type="predicted"/>
<organism evidence="2 3">
    <name type="scientific">Knufia peltigerae</name>
    <dbReference type="NCBI Taxonomy" id="1002370"/>
    <lineage>
        <taxon>Eukaryota</taxon>
        <taxon>Fungi</taxon>
        <taxon>Dikarya</taxon>
        <taxon>Ascomycota</taxon>
        <taxon>Pezizomycotina</taxon>
        <taxon>Eurotiomycetes</taxon>
        <taxon>Chaetothyriomycetidae</taxon>
        <taxon>Chaetothyriales</taxon>
        <taxon>Trichomeriaceae</taxon>
        <taxon>Knufia</taxon>
    </lineage>
</organism>
<feature type="compositionally biased region" description="Basic and acidic residues" evidence="1">
    <location>
        <begin position="102"/>
        <end position="123"/>
    </location>
</feature>
<dbReference type="EMBL" id="JAPDRN010000003">
    <property type="protein sequence ID" value="KAJ9646035.1"/>
    <property type="molecule type" value="Genomic_DNA"/>
</dbReference>
<feature type="region of interest" description="Disordered" evidence="1">
    <location>
        <begin position="97"/>
        <end position="123"/>
    </location>
</feature>
<dbReference type="Proteomes" id="UP001172681">
    <property type="component" value="Unassembled WGS sequence"/>
</dbReference>
<dbReference type="AlphaFoldDB" id="A0AA39D1W0"/>
<comment type="caution">
    <text evidence="2">The sequence shown here is derived from an EMBL/GenBank/DDBJ whole genome shotgun (WGS) entry which is preliminary data.</text>
</comment>
<keyword evidence="3" id="KW-1185">Reference proteome</keyword>
<evidence type="ECO:0000313" key="3">
    <source>
        <dbReference type="Proteomes" id="UP001172681"/>
    </source>
</evidence>
<protein>
    <submittedName>
        <fullName evidence="2">Uncharacterized protein</fullName>
    </submittedName>
</protein>
<name>A0AA39D1W0_9EURO</name>
<accession>A0AA39D1W0</accession>
<evidence type="ECO:0000256" key="1">
    <source>
        <dbReference type="SAM" id="MobiDB-lite"/>
    </source>
</evidence>
<sequence length="376" mass="42354">MSQPYLPKQPDLKIINYKPGPKTQRLSKSELIEIEPLVLNLHGQGQSREAMRAQCSTMVQKPITLPQLDTIRQRLGLAVYDESKAFSSSRIETDESEMVPGFEHDPQGAEASRGDFRTRERQKDSIMSIEEDITSLKRQSFSHDSFRTQHEIVPNEDTPMANAEQPPGCEETPDPALAISCTSPVFAQDPAEAKRRASNAEICDLVETFARWDPDYKEWLSNAIVHGGTPALSLVSLKGIGLTYKPSKPCWKLYRDTLQQSKDDEDAMIRLNHAAILLHTMKAPEAAFDIFFSIYKHFSIVPGQKSSVVIHRILSTVGCARSARNVTHFEVSMAMLDEICEELLATHHVKYLEKTSIWKLLDTLRAHSEKPLELEA</sequence>
<gene>
    <name evidence="2" type="ORF">H2204_000697</name>
</gene>
<feature type="region of interest" description="Disordered" evidence="1">
    <location>
        <begin position="1"/>
        <end position="20"/>
    </location>
</feature>
<evidence type="ECO:0000313" key="2">
    <source>
        <dbReference type="EMBL" id="KAJ9646035.1"/>
    </source>
</evidence>
<reference evidence="2" key="1">
    <citation type="submission" date="2022-10" db="EMBL/GenBank/DDBJ databases">
        <title>Culturing micro-colonial fungi from biological soil crusts in the Mojave desert and describing Neophaeococcomyces mojavensis, and introducing the new genera and species Taxawa tesnikishii.</title>
        <authorList>
            <person name="Kurbessoian T."/>
            <person name="Stajich J.E."/>
        </authorList>
    </citation>
    <scope>NUCLEOTIDE SEQUENCE</scope>
    <source>
        <strain evidence="2">TK_35</strain>
    </source>
</reference>